<reference evidence="1" key="1">
    <citation type="submission" date="2021-06" db="EMBL/GenBank/DDBJ databases">
        <authorList>
            <person name="Kallberg Y."/>
            <person name="Tangrot J."/>
            <person name="Rosling A."/>
        </authorList>
    </citation>
    <scope>NUCLEOTIDE SEQUENCE</scope>
    <source>
        <strain evidence="1">MA461A</strain>
    </source>
</reference>
<accession>A0ACA9S4J8</accession>
<dbReference type="Proteomes" id="UP000789920">
    <property type="component" value="Unassembled WGS sequence"/>
</dbReference>
<gene>
    <name evidence="1" type="ORF">RPERSI_LOCUS26619</name>
</gene>
<protein>
    <submittedName>
        <fullName evidence="1">25002_t:CDS:1</fullName>
    </submittedName>
</protein>
<sequence length="143" mass="15477">NNATAGIFATYPQEFMSIGGAFFSEAIGTFFLLIIILAATDERNKPNTRVLFPLIIGLSLTTIAISFGYETGFGLNGARDFGPRLFTFFAGYGVEVFTAYNFYFWIPLVAPVVGGLTAGLVYDILIYWGKSPLNSLIGSSVDS</sequence>
<comment type="caution">
    <text evidence="1">The sequence shown here is derived from an EMBL/GenBank/DDBJ whole genome shotgun (WGS) entry which is preliminary data.</text>
</comment>
<feature type="non-terminal residue" evidence="1">
    <location>
        <position position="1"/>
    </location>
</feature>
<name>A0ACA9S4J8_9GLOM</name>
<dbReference type="EMBL" id="CAJVQC010091400">
    <property type="protein sequence ID" value="CAG8825955.1"/>
    <property type="molecule type" value="Genomic_DNA"/>
</dbReference>
<keyword evidence="2" id="KW-1185">Reference proteome</keyword>
<organism evidence="1 2">
    <name type="scientific">Racocetra persica</name>
    <dbReference type="NCBI Taxonomy" id="160502"/>
    <lineage>
        <taxon>Eukaryota</taxon>
        <taxon>Fungi</taxon>
        <taxon>Fungi incertae sedis</taxon>
        <taxon>Mucoromycota</taxon>
        <taxon>Glomeromycotina</taxon>
        <taxon>Glomeromycetes</taxon>
        <taxon>Diversisporales</taxon>
        <taxon>Gigasporaceae</taxon>
        <taxon>Racocetra</taxon>
    </lineage>
</organism>
<evidence type="ECO:0000313" key="2">
    <source>
        <dbReference type="Proteomes" id="UP000789920"/>
    </source>
</evidence>
<proteinExistence type="predicted"/>
<evidence type="ECO:0000313" key="1">
    <source>
        <dbReference type="EMBL" id="CAG8825955.1"/>
    </source>
</evidence>